<accession>A0A0V1MNI4</accession>
<dbReference type="Proteomes" id="UP000054843">
    <property type="component" value="Unassembled WGS sequence"/>
</dbReference>
<evidence type="ECO:0000313" key="1">
    <source>
        <dbReference type="EMBL" id="KRZ73350.1"/>
    </source>
</evidence>
<evidence type="ECO:0000313" key="2">
    <source>
        <dbReference type="Proteomes" id="UP000054843"/>
    </source>
</evidence>
<gene>
    <name evidence="1" type="ORF">T10_10097</name>
</gene>
<sequence length="134" mass="14909">MAYYPTIRLSEGPSKLSTFPNQNSMALFIGISPRVTCYTRHAIAVATQNVAFYSLYLGQSWVQEFEVPPSSLIYMQVELFPYPMFFGKVNSTVTTLSGQAWNSAEPVAMLCRQVRTSNYGALVVPIFLASLFAC</sequence>
<comment type="caution">
    <text evidence="1">The sequence shown here is derived from an EMBL/GenBank/DDBJ whole genome shotgun (WGS) entry which is preliminary data.</text>
</comment>
<name>A0A0V1MNI4_9BILA</name>
<organism evidence="1 2">
    <name type="scientific">Trichinella papuae</name>
    <dbReference type="NCBI Taxonomy" id="268474"/>
    <lineage>
        <taxon>Eukaryota</taxon>
        <taxon>Metazoa</taxon>
        <taxon>Ecdysozoa</taxon>
        <taxon>Nematoda</taxon>
        <taxon>Enoplea</taxon>
        <taxon>Dorylaimia</taxon>
        <taxon>Trichinellida</taxon>
        <taxon>Trichinellidae</taxon>
        <taxon>Trichinella</taxon>
    </lineage>
</organism>
<dbReference type="AlphaFoldDB" id="A0A0V1MNI4"/>
<dbReference type="EMBL" id="JYDO01000065">
    <property type="protein sequence ID" value="KRZ73350.1"/>
    <property type="molecule type" value="Genomic_DNA"/>
</dbReference>
<proteinExistence type="predicted"/>
<keyword evidence="2" id="KW-1185">Reference proteome</keyword>
<reference evidence="1 2" key="1">
    <citation type="submission" date="2015-01" db="EMBL/GenBank/DDBJ databases">
        <title>Evolution of Trichinella species and genotypes.</title>
        <authorList>
            <person name="Korhonen P.K."/>
            <person name="Edoardo P."/>
            <person name="Giuseppe L.R."/>
            <person name="Gasser R.B."/>
        </authorList>
    </citation>
    <scope>NUCLEOTIDE SEQUENCE [LARGE SCALE GENOMIC DNA]</scope>
    <source>
        <strain evidence="1">ISS1980</strain>
    </source>
</reference>
<protein>
    <submittedName>
        <fullName evidence="1">Uncharacterized protein</fullName>
    </submittedName>
</protein>